<dbReference type="EMBL" id="CAVMBE010000061">
    <property type="protein sequence ID" value="CAK4032295.1"/>
    <property type="molecule type" value="Genomic_DNA"/>
</dbReference>
<feature type="domain" description="RMI1 N-terminal" evidence="3">
    <location>
        <begin position="16"/>
        <end position="59"/>
    </location>
</feature>
<evidence type="ECO:0000259" key="2">
    <source>
        <dbReference type="Pfam" id="PF08585"/>
    </source>
</evidence>
<evidence type="ECO:0000313" key="5">
    <source>
        <dbReference type="Proteomes" id="UP001296104"/>
    </source>
</evidence>
<evidence type="ECO:0008006" key="6">
    <source>
        <dbReference type="Google" id="ProtNLM"/>
    </source>
</evidence>
<comment type="caution">
    <text evidence="4">The sequence shown here is derived from an EMBL/GenBank/DDBJ whole genome shotgun (WGS) entry which is preliminary data.</text>
</comment>
<keyword evidence="5" id="KW-1185">Reference proteome</keyword>
<dbReference type="Gene3D" id="2.40.50.770">
    <property type="entry name" value="RecQ-mediated genome instability protein Rmi1, C-terminal domain"/>
    <property type="match status" value="1"/>
</dbReference>
<evidence type="ECO:0000256" key="1">
    <source>
        <dbReference type="SAM" id="MobiDB-lite"/>
    </source>
</evidence>
<sequence length="233" mass="25134">MSAHNGLSAQISAHLATKSLHPTPQWLSSLIPTIRANTPLPALQRTAEFRLLSTDITSTLQSSSSSTFSAGISDPNVKDLRIPGPVPVQVLDIEDVGRSRWSQVEAMEMEERGETRKGHEVIRVVAEDDQDNSDSNPPAATGGGPHKLLVQDAKGTKVYAFELENVEGVSVGGLAIGAKMVLKDITVSRGVVLLRARGAQVLGGKVDAWDKKWREERKAKLKEKAGWRDDGNG</sequence>
<dbReference type="InterPro" id="IPR042470">
    <property type="entry name" value="RMI1_N_C_sf"/>
</dbReference>
<feature type="domain" description="RecQ mediated genome instability protein 1 OB-fold" evidence="2">
    <location>
        <begin position="72"/>
        <end position="217"/>
    </location>
</feature>
<dbReference type="SMART" id="SM01161">
    <property type="entry name" value="DUF1767"/>
    <property type="match status" value="1"/>
</dbReference>
<protein>
    <recommendedName>
        <fullName evidence="6">RecQ mediated genome instability protein 1-like N-terminal helical domain-containing protein</fullName>
    </recommendedName>
</protein>
<dbReference type="InterPro" id="IPR013894">
    <property type="entry name" value="RMI1_OB"/>
</dbReference>
<dbReference type="Pfam" id="PF08585">
    <property type="entry name" value="RMI1_N_C"/>
    <property type="match status" value="1"/>
</dbReference>
<accession>A0AAI8Z429</accession>
<name>A0AAI8Z429_9PEZI</name>
<organism evidence="4 5">
    <name type="scientific">Lecanosticta acicola</name>
    <dbReference type="NCBI Taxonomy" id="111012"/>
    <lineage>
        <taxon>Eukaryota</taxon>
        <taxon>Fungi</taxon>
        <taxon>Dikarya</taxon>
        <taxon>Ascomycota</taxon>
        <taxon>Pezizomycotina</taxon>
        <taxon>Dothideomycetes</taxon>
        <taxon>Dothideomycetidae</taxon>
        <taxon>Mycosphaerellales</taxon>
        <taxon>Mycosphaerellaceae</taxon>
        <taxon>Lecanosticta</taxon>
    </lineage>
</organism>
<dbReference type="AlphaFoldDB" id="A0AAI8Z429"/>
<evidence type="ECO:0000313" key="4">
    <source>
        <dbReference type="EMBL" id="CAK4032295.1"/>
    </source>
</evidence>
<proteinExistence type="predicted"/>
<gene>
    <name evidence="4" type="ORF">LECACI_7A007453</name>
</gene>
<evidence type="ECO:0000259" key="3">
    <source>
        <dbReference type="Pfam" id="PF21000"/>
    </source>
</evidence>
<feature type="region of interest" description="Disordered" evidence="1">
    <location>
        <begin position="127"/>
        <end position="147"/>
    </location>
</feature>
<dbReference type="Pfam" id="PF21000">
    <property type="entry name" value="RMI1_N_N"/>
    <property type="match status" value="1"/>
</dbReference>
<dbReference type="Proteomes" id="UP001296104">
    <property type="component" value="Unassembled WGS sequence"/>
</dbReference>
<dbReference type="InterPro" id="IPR049363">
    <property type="entry name" value="RMI1_N"/>
</dbReference>
<reference evidence="4" key="1">
    <citation type="submission" date="2023-11" db="EMBL/GenBank/DDBJ databases">
        <authorList>
            <person name="Alioto T."/>
            <person name="Alioto T."/>
            <person name="Gomez Garrido J."/>
        </authorList>
    </citation>
    <scope>NUCLEOTIDE SEQUENCE</scope>
</reference>